<dbReference type="Proteomes" id="UP001143910">
    <property type="component" value="Unassembled WGS sequence"/>
</dbReference>
<evidence type="ECO:0000313" key="2">
    <source>
        <dbReference type="Proteomes" id="UP001143910"/>
    </source>
</evidence>
<dbReference type="EMBL" id="JANJQO010000053">
    <property type="protein sequence ID" value="KAJ2982883.1"/>
    <property type="molecule type" value="Genomic_DNA"/>
</dbReference>
<accession>A0ACC1NVQ6</accession>
<gene>
    <name evidence="1" type="ORF">NQ176_g1086</name>
</gene>
<evidence type="ECO:0000313" key="1">
    <source>
        <dbReference type="EMBL" id="KAJ2982883.1"/>
    </source>
</evidence>
<proteinExistence type="predicted"/>
<keyword evidence="2" id="KW-1185">Reference proteome</keyword>
<comment type="caution">
    <text evidence="1">The sequence shown here is derived from an EMBL/GenBank/DDBJ whole genome shotgun (WGS) entry which is preliminary data.</text>
</comment>
<sequence>MFTFMLAFVALVTAWDNHSPTVELPYAKYIGYYNASTNINYFRGIPYAQPPINGLRWRKPQPIEQDKNLWGRTFQATSPGPACHQGLPPPLAGFSSLLSYPSESEDCLVLDVLVPAKPASKALPVLVQIHGGGYTSGSAGSYPGDALVHQSKGEIIYVSTQYRLGMFGFLAGAEIEGNGVANAGLYDQRAALEWVQRNIASFGGDPSKVTIWGGSAGGGSVTYQLIAGGGLGNPPFSGAIAEYPWWQPLMNQSTRELQYGAVLKLTNCTSLGCLRLLPEADLKRANTLSMNTTFPSPGYGYGVFNYGPVVDGKFIRQLPDDEFKQGNFYSVPTIVDHDAHEGITFSNTSQTNQVEETTDARSLFPNAGPSFFSRLYRIYAASTFSSTFLQRQTWFGDFIINCPTYYMASAMTDHNDNSSAVFKLVFSAGNGLHGATAPFLASATANFSDASNQTIADMLSRYWISFTVTGDPNPLRSKYAPFWPSYGSGGAGSVADGESVGFDILSITNETTLIMKDPDMGAQCDFFGSHGYQVSN</sequence>
<organism evidence="1 2">
    <name type="scientific">Zarea fungicola</name>
    <dbReference type="NCBI Taxonomy" id="93591"/>
    <lineage>
        <taxon>Eukaryota</taxon>
        <taxon>Fungi</taxon>
        <taxon>Dikarya</taxon>
        <taxon>Ascomycota</taxon>
        <taxon>Pezizomycotina</taxon>
        <taxon>Sordariomycetes</taxon>
        <taxon>Hypocreomycetidae</taxon>
        <taxon>Hypocreales</taxon>
        <taxon>Cordycipitaceae</taxon>
        <taxon>Zarea</taxon>
    </lineage>
</organism>
<protein>
    <submittedName>
        <fullName evidence="1">Uncharacterized protein</fullName>
    </submittedName>
</protein>
<reference evidence="1" key="1">
    <citation type="submission" date="2022-08" db="EMBL/GenBank/DDBJ databases">
        <title>Genome Sequence of Lecanicillium fungicola.</title>
        <authorList>
            <person name="Buettner E."/>
        </authorList>
    </citation>
    <scope>NUCLEOTIDE SEQUENCE</scope>
    <source>
        <strain evidence="1">Babe33</strain>
    </source>
</reference>
<name>A0ACC1NVQ6_9HYPO</name>